<dbReference type="InterPro" id="IPR012347">
    <property type="entry name" value="Ferritin-like"/>
</dbReference>
<reference evidence="3" key="1">
    <citation type="submission" date="2020-02" db="EMBL/GenBank/DDBJ databases">
        <authorList>
            <person name="Meier V. D."/>
        </authorList>
    </citation>
    <scope>NUCLEOTIDE SEQUENCE</scope>
    <source>
        <strain evidence="3">AVDCRST_MAG40</strain>
    </source>
</reference>
<sequence>MDGDTADHADGRGSSRGSFQWLLTTIRGITPAIRADQATSNKQQATGCCRICRDRGAHPPNRRHPRQYKRQATSNTHRQVEGSAAVRAIRAIRAIAAHLTADEGFRSRCSALQSASGTRLALRSSPREGPTTAGAGDHHDGRGTMGTSATSDSAALLAELNDLLQLDRDAVQAYTLAEQGLESEEYKAAIRRFRGDHERHIRELERLITARGGTPASLPHVSSSPFKLAAQGLGDLGSDTAVLLAFKSNERLSRDKYQRAANQAYPLDVQSVLEAGAEDESTHYDWVQTTLEERGAGDATTVGKAERVFEAGHAKLADVMEAGEKSVMQGAGALRDRLSGAFETVSGKLAPVAEQLGSGGIRNVWIAVGVGFVASRLVGRSARQAHEARVARAARLRLAPTSAPISTQSSPSSSQSSRPSALIAERGVESRDMGLPSL</sequence>
<accession>A0A6J4KXX2</accession>
<dbReference type="AlphaFoldDB" id="A0A6J4KXX2"/>
<feature type="region of interest" description="Disordered" evidence="1">
    <location>
        <begin position="116"/>
        <end position="149"/>
    </location>
</feature>
<dbReference type="Pfam" id="PF09537">
    <property type="entry name" value="DUF2383"/>
    <property type="match status" value="1"/>
</dbReference>
<protein>
    <recommendedName>
        <fullName evidence="2">DUF2383 domain-containing protein</fullName>
    </recommendedName>
</protein>
<dbReference type="InterPro" id="IPR019052">
    <property type="entry name" value="DUF2383"/>
</dbReference>
<evidence type="ECO:0000259" key="2">
    <source>
        <dbReference type="Pfam" id="PF09537"/>
    </source>
</evidence>
<dbReference type="InterPro" id="IPR009078">
    <property type="entry name" value="Ferritin-like_SF"/>
</dbReference>
<organism evidence="3">
    <name type="scientific">uncultured Gemmatimonadaceae bacterium</name>
    <dbReference type="NCBI Taxonomy" id="246130"/>
    <lineage>
        <taxon>Bacteria</taxon>
        <taxon>Pseudomonadati</taxon>
        <taxon>Gemmatimonadota</taxon>
        <taxon>Gemmatimonadia</taxon>
        <taxon>Gemmatimonadales</taxon>
        <taxon>Gemmatimonadaceae</taxon>
        <taxon>environmental samples</taxon>
    </lineage>
</organism>
<name>A0A6J4KXX2_9BACT</name>
<evidence type="ECO:0000313" key="3">
    <source>
        <dbReference type="EMBL" id="CAA9316183.1"/>
    </source>
</evidence>
<feature type="compositionally biased region" description="Low complexity" evidence="1">
    <location>
        <begin position="401"/>
        <end position="424"/>
    </location>
</feature>
<evidence type="ECO:0000256" key="1">
    <source>
        <dbReference type="SAM" id="MobiDB-lite"/>
    </source>
</evidence>
<feature type="compositionally biased region" description="Basic residues" evidence="1">
    <location>
        <begin position="60"/>
        <end position="69"/>
    </location>
</feature>
<dbReference type="Gene3D" id="1.20.1260.10">
    <property type="match status" value="1"/>
</dbReference>
<dbReference type="CDD" id="cd00657">
    <property type="entry name" value="Ferritin_like"/>
    <property type="match status" value="1"/>
</dbReference>
<gene>
    <name evidence="3" type="ORF">AVDCRST_MAG40-1243</name>
</gene>
<dbReference type="EMBL" id="CADCTX010000381">
    <property type="protein sequence ID" value="CAA9316183.1"/>
    <property type="molecule type" value="Genomic_DNA"/>
</dbReference>
<feature type="region of interest" description="Disordered" evidence="1">
    <location>
        <begin position="55"/>
        <end position="82"/>
    </location>
</feature>
<proteinExistence type="predicted"/>
<dbReference type="SUPFAM" id="SSF47240">
    <property type="entry name" value="Ferritin-like"/>
    <property type="match status" value="1"/>
</dbReference>
<feature type="domain" description="DUF2383" evidence="2">
    <location>
        <begin position="158"/>
        <end position="262"/>
    </location>
</feature>
<feature type="region of interest" description="Disordered" evidence="1">
    <location>
        <begin position="401"/>
        <end position="438"/>
    </location>
</feature>